<keyword evidence="3" id="KW-1003">Cell membrane</keyword>
<evidence type="ECO:0000256" key="4">
    <source>
        <dbReference type="ARBA" id="ARBA00022679"/>
    </source>
</evidence>
<keyword evidence="8" id="KW-1185">Reference proteome</keyword>
<evidence type="ECO:0000256" key="1">
    <source>
        <dbReference type="ARBA" id="ARBA00004202"/>
    </source>
</evidence>
<gene>
    <name evidence="7" type="ORF">PMPD1_0646</name>
</gene>
<protein>
    <submittedName>
        <fullName evidence="7">Teichoic acid glycerol-phosphate transferase</fullName>
    </submittedName>
</protein>
<evidence type="ECO:0000313" key="7">
    <source>
        <dbReference type="EMBL" id="QKJ85618.1"/>
    </source>
</evidence>
<keyword evidence="6" id="KW-0472">Membrane</keyword>
<dbReference type="AlphaFoldDB" id="A0A6M8U4N0"/>
<accession>A0A6M8U4N0</accession>
<dbReference type="InterPro" id="IPR051612">
    <property type="entry name" value="Teichoic_Acid_Biosynth"/>
</dbReference>
<evidence type="ECO:0000313" key="8">
    <source>
        <dbReference type="Proteomes" id="UP000505325"/>
    </source>
</evidence>
<sequence length="414" mass="46731">MTDEATPDLLAIKTQYVSRLRAIAQRTVKKRLILFFGRESFSDNSKYLYLHMVENYPDAEVIWCSAESEVIEQLREHQLPHCDLSGDLQEVFTLLLHAAVAIFCVNPSQSLVANDLLFACLAGTTQIQLWHGVSVKKLLLQLTPYLSVLDEPFCRPLAWASRADYVLSPSANLDAYWHQVFGVKTLLRGGFPRNEVICRPATAQELIGAHLPPAAEAALNGKRRKLLLVPTWQRGKPTPLTEAGFLVRLVNCARKHNIDIFFKVHPLYIHQPALTNRQVDRLFILPAGVDLYPHLARFDLLMTDYSSIMFDFLLTGNPVMALDIQQGDHQRFEPDYSLLPPHDEFRHCFVPESVETVLLAALRQDDKQAARAALAYSLFGVAPGEYQPVNAALMAKVDRILQQKCAEDGRFEVM</sequence>
<dbReference type="Gene3D" id="3.40.50.12580">
    <property type="match status" value="1"/>
</dbReference>
<evidence type="ECO:0000256" key="5">
    <source>
        <dbReference type="ARBA" id="ARBA00022944"/>
    </source>
</evidence>
<dbReference type="InterPro" id="IPR043149">
    <property type="entry name" value="TagF_N"/>
</dbReference>
<evidence type="ECO:0000256" key="3">
    <source>
        <dbReference type="ARBA" id="ARBA00022475"/>
    </source>
</evidence>
<keyword evidence="5" id="KW-0777">Teichoic acid biosynthesis</keyword>
<dbReference type="GO" id="GO:0047355">
    <property type="term" value="F:CDP-glycerol glycerophosphotransferase activity"/>
    <property type="evidence" value="ECO:0007669"/>
    <property type="project" value="InterPro"/>
</dbReference>
<dbReference type="PANTHER" id="PTHR37316">
    <property type="entry name" value="TEICHOIC ACID GLYCEROL-PHOSPHATE PRIMASE"/>
    <property type="match status" value="1"/>
</dbReference>
<dbReference type="RefSeq" id="WP_173632691.1">
    <property type="nucleotide sequence ID" value="NZ_CP054212.1"/>
</dbReference>
<keyword evidence="4 7" id="KW-0808">Transferase</keyword>
<name>A0A6M8U4N0_9GAMM</name>
<dbReference type="InterPro" id="IPR043148">
    <property type="entry name" value="TagF_C"/>
</dbReference>
<dbReference type="KEGG" id="pmak:PMPD1_0646"/>
<dbReference type="InterPro" id="IPR007554">
    <property type="entry name" value="Glycerophosphate_synth"/>
</dbReference>
<dbReference type="Gene3D" id="3.40.50.11820">
    <property type="match status" value="1"/>
</dbReference>
<dbReference type="Proteomes" id="UP000505325">
    <property type="component" value="Chromosome"/>
</dbReference>
<evidence type="ECO:0000256" key="2">
    <source>
        <dbReference type="ARBA" id="ARBA00010488"/>
    </source>
</evidence>
<dbReference type="GO" id="GO:0019350">
    <property type="term" value="P:teichoic acid biosynthetic process"/>
    <property type="evidence" value="ECO:0007669"/>
    <property type="project" value="UniProtKB-KW"/>
</dbReference>
<reference evidence="7 8" key="1">
    <citation type="submission" date="2020-06" db="EMBL/GenBank/DDBJ databases">
        <title>Genome sequence of Paramixta manurensis strain PD-1.</title>
        <authorList>
            <person name="Lee C.W."/>
            <person name="Kim J."/>
        </authorList>
    </citation>
    <scope>NUCLEOTIDE SEQUENCE [LARGE SCALE GENOMIC DNA]</scope>
    <source>
        <strain evidence="7 8">PD-1</strain>
    </source>
</reference>
<dbReference type="PANTHER" id="PTHR37316:SF3">
    <property type="entry name" value="TEICHOIC ACID GLYCEROL-PHOSPHATE TRANSFERASE"/>
    <property type="match status" value="1"/>
</dbReference>
<dbReference type="Pfam" id="PF04464">
    <property type="entry name" value="Glyphos_transf"/>
    <property type="match status" value="1"/>
</dbReference>
<proteinExistence type="inferred from homology"/>
<comment type="subcellular location">
    <subcellularLocation>
        <location evidence="1">Cell membrane</location>
        <topology evidence="1">Peripheral membrane protein</topology>
    </subcellularLocation>
</comment>
<dbReference type="EMBL" id="CP054212">
    <property type="protein sequence ID" value="QKJ85618.1"/>
    <property type="molecule type" value="Genomic_DNA"/>
</dbReference>
<evidence type="ECO:0000256" key="6">
    <source>
        <dbReference type="ARBA" id="ARBA00023136"/>
    </source>
</evidence>
<comment type="similarity">
    <text evidence="2">Belongs to the CDP-glycerol glycerophosphotransferase family.</text>
</comment>
<dbReference type="GO" id="GO:0005886">
    <property type="term" value="C:plasma membrane"/>
    <property type="evidence" value="ECO:0007669"/>
    <property type="project" value="UniProtKB-SubCell"/>
</dbReference>
<organism evidence="7 8">
    <name type="scientific">Paramixta manurensis</name>
    <dbReference type="NCBI Taxonomy" id="2740817"/>
    <lineage>
        <taxon>Bacteria</taxon>
        <taxon>Pseudomonadati</taxon>
        <taxon>Pseudomonadota</taxon>
        <taxon>Gammaproteobacteria</taxon>
        <taxon>Enterobacterales</taxon>
        <taxon>Erwiniaceae</taxon>
        <taxon>Paramixta</taxon>
    </lineage>
</organism>